<dbReference type="PANTHER" id="PTHR45659:SF4">
    <property type="entry name" value="HOMEOBOX PROTEIN ABDOMINAL-A"/>
    <property type="match status" value="1"/>
</dbReference>
<dbReference type="EMBL" id="CACVKT020009963">
    <property type="protein sequence ID" value="CAC5424172.1"/>
    <property type="molecule type" value="Genomic_DNA"/>
</dbReference>
<evidence type="ECO:0000256" key="3">
    <source>
        <dbReference type="ARBA" id="ARBA00022473"/>
    </source>
</evidence>
<feature type="compositionally biased region" description="Basic and acidic residues" evidence="9">
    <location>
        <begin position="249"/>
        <end position="265"/>
    </location>
</feature>
<evidence type="ECO:0000259" key="10">
    <source>
        <dbReference type="PROSITE" id="PS50071"/>
    </source>
</evidence>
<dbReference type="InterPro" id="IPR050296">
    <property type="entry name" value="Antp_homeobox"/>
</dbReference>
<feature type="domain" description="Homeobox" evidence="10">
    <location>
        <begin position="180"/>
        <end position="240"/>
    </location>
</feature>
<name>A0A6J8EWP7_MYTCO</name>
<reference evidence="11 13" key="1">
    <citation type="submission" date="2020-06" db="EMBL/GenBank/DDBJ databases">
        <authorList>
            <person name="Li R."/>
            <person name="Bekaert M."/>
        </authorList>
    </citation>
    <scope>NUCLEOTIDE SEQUENCE [LARGE SCALE GENOMIC DNA]</scope>
    <source>
        <strain evidence="11">Wild</strain>
        <strain evidence="13">wild</strain>
    </source>
</reference>
<accession>A0A6J8EWP7</accession>
<evidence type="ECO:0000256" key="4">
    <source>
        <dbReference type="ARBA" id="ARBA00023125"/>
    </source>
</evidence>
<evidence type="ECO:0000256" key="1">
    <source>
        <dbReference type="ARBA" id="ARBA00004123"/>
    </source>
</evidence>
<feature type="compositionally biased region" description="Polar residues" evidence="9">
    <location>
        <begin position="122"/>
        <end position="141"/>
    </location>
</feature>
<dbReference type="InterPro" id="IPR001356">
    <property type="entry name" value="HD"/>
</dbReference>
<dbReference type="GO" id="GO:0009952">
    <property type="term" value="P:anterior/posterior pattern specification"/>
    <property type="evidence" value="ECO:0007669"/>
    <property type="project" value="TreeGrafter"/>
</dbReference>
<feature type="region of interest" description="Disordered" evidence="9">
    <location>
        <begin position="55"/>
        <end position="145"/>
    </location>
</feature>
<evidence type="ECO:0000256" key="8">
    <source>
        <dbReference type="RuleBase" id="RU000682"/>
    </source>
</evidence>
<evidence type="ECO:0000313" key="11">
    <source>
        <dbReference type="EMBL" id="CAC5424172.1"/>
    </source>
</evidence>
<dbReference type="SMR" id="A0A6J8EWP7"/>
<reference evidence="12" key="2">
    <citation type="submission" date="2021-12" db="EMBL/GenBank/DDBJ databases">
        <authorList>
            <person name="Yan C."/>
        </authorList>
    </citation>
    <scope>NUCLEOTIDE SEQUENCE</scope>
</reference>
<dbReference type="SMART" id="SM00389">
    <property type="entry name" value="HOX"/>
    <property type="match status" value="1"/>
</dbReference>
<sequence>MNSYYPASFFAQYSSENPHMSHNVGYNSNNFGFLASRFADQLSAYHNNNFNSEHHRLPANGYSSYHQNHDAHSRQNSSGNSGEHGGRHNFQPPPAHQSEDNLVPRSFSNCSTENWSPPPHGVQSSSPDSVHNSTSPYSTNADPCPLMLQKNLKTDQSQNSGNEPPTPFYPWMGIVGPNSAHRRRGRQTYSRYQTLELEKEFQFNHYLTRKRRIEVAHHLCLTERQIKIWFQNRRMKLKKERQVIKDLNDTSVVKMDDKDDEKSEAGSDDSP</sequence>
<feature type="compositionally biased region" description="Polar residues" evidence="9">
    <location>
        <begin position="106"/>
        <end position="115"/>
    </location>
</feature>
<dbReference type="InterPro" id="IPR020479">
    <property type="entry name" value="HD_metazoa"/>
</dbReference>
<dbReference type="Pfam" id="PF00046">
    <property type="entry name" value="Homeodomain"/>
    <property type="match status" value="1"/>
</dbReference>
<organism evidence="11 13">
    <name type="scientific">Mytilus coruscus</name>
    <name type="common">Sea mussel</name>
    <dbReference type="NCBI Taxonomy" id="42192"/>
    <lineage>
        <taxon>Eukaryota</taxon>
        <taxon>Metazoa</taxon>
        <taxon>Spiralia</taxon>
        <taxon>Lophotrochozoa</taxon>
        <taxon>Mollusca</taxon>
        <taxon>Bivalvia</taxon>
        <taxon>Autobranchia</taxon>
        <taxon>Pteriomorphia</taxon>
        <taxon>Mytilida</taxon>
        <taxon>Mytiloidea</taxon>
        <taxon>Mytilidae</taxon>
        <taxon>Mytilinae</taxon>
        <taxon>Mytilus</taxon>
    </lineage>
</organism>
<dbReference type="CDD" id="cd00086">
    <property type="entry name" value="homeodomain"/>
    <property type="match status" value="1"/>
</dbReference>
<dbReference type="PROSITE" id="PS00027">
    <property type="entry name" value="HOMEOBOX_1"/>
    <property type="match status" value="1"/>
</dbReference>
<protein>
    <submittedName>
        <fullName evidence="11">ANTP</fullName>
    </submittedName>
    <submittedName>
        <fullName evidence="12">Lox4</fullName>
    </submittedName>
</protein>
<dbReference type="InterPro" id="IPR017970">
    <property type="entry name" value="Homeobox_CS"/>
</dbReference>
<evidence type="ECO:0000256" key="7">
    <source>
        <dbReference type="PROSITE-ProRule" id="PRU00108"/>
    </source>
</evidence>
<dbReference type="Proteomes" id="UP000507470">
    <property type="component" value="Unassembled WGS sequence"/>
</dbReference>
<dbReference type="AlphaFoldDB" id="A0A6J8EWP7"/>
<dbReference type="PRINTS" id="PR00024">
    <property type="entry name" value="HOMEOBOX"/>
</dbReference>
<dbReference type="GO" id="GO:0000981">
    <property type="term" value="F:DNA-binding transcription factor activity, RNA polymerase II-specific"/>
    <property type="evidence" value="ECO:0007669"/>
    <property type="project" value="InterPro"/>
</dbReference>
<comment type="subcellular location">
    <subcellularLocation>
        <location evidence="1 7 8">Nucleus</location>
    </subcellularLocation>
</comment>
<dbReference type="FunFam" id="1.10.10.60:FF:000193">
    <property type="entry name" value="Ultrabithorax, isoform C"/>
    <property type="match status" value="1"/>
</dbReference>
<dbReference type="GO" id="GO:0000978">
    <property type="term" value="F:RNA polymerase II cis-regulatory region sequence-specific DNA binding"/>
    <property type="evidence" value="ECO:0007669"/>
    <property type="project" value="TreeGrafter"/>
</dbReference>
<feature type="DNA-binding region" description="Homeobox" evidence="7">
    <location>
        <begin position="182"/>
        <end position="241"/>
    </location>
</feature>
<evidence type="ECO:0000313" key="12">
    <source>
        <dbReference type="EMBL" id="UZY20470.1"/>
    </source>
</evidence>
<dbReference type="EMBL" id="OM037106">
    <property type="protein sequence ID" value="UZY20470.1"/>
    <property type="molecule type" value="mRNA"/>
</dbReference>
<dbReference type="PANTHER" id="PTHR45659">
    <property type="entry name" value="HOMEOBOX PROTEIN HOX"/>
    <property type="match status" value="1"/>
</dbReference>
<evidence type="ECO:0000256" key="9">
    <source>
        <dbReference type="SAM" id="MobiDB-lite"/>
    </source>
</evidence>
<dbReference type="InterPro" id="IPR009057">
    <property type="entry name" value="Homeodomain-like_sf"/>
</dbReference>
<keyword evidence="5 7" id="KW-0371">Homeobox</keyword>
<proteinExistence type="evidence at transcript level"/>
<evidence type="ECO:0000313" key="13">
    <source>
        <dbReference type="Proteomes" id="UP000507470"/>
    </source>
</evidence>
<keyword evidence="3" id="KW-0217">Developmental protein</keyword>
<dbReference type="Gene3D" id="1.10.10.60">
    <property type="entry name" value="Homeodomain-like"/>
    <property type="match status" value="1"/>
</dbReference>
<gene>
    <name evidence="11" type="ORF">MCOR_56096</name>
</gene>
<feature type="region of interest" description="Disordered" evidence="9">
    <location>
        <begin position="249"/>
        <end position="271"/>
    </location>
</feature>
<dbReference type="PROSITE" id="PS50071">
    <property type="entry name" value="HOMEOBOX_2"/>
    <property type="match status" value="1"/>
</dbReference>
<dbReference type="GO" id="GO:0005634">
    <property type="term" value="C:nucleus"/>
    <property type="evidence" value="ECO:0007669"/>
    <property type="project" value="UniProtKB-SubCell"/>
</dbReference>
<evidence type="ECO:0000256" key="5">
    <source>
        <dbReference type="ARBA" id="ARBA00023155"/>
    </source>
</evidence>
<evidence type="ECO:0000256" key="2">
    <source>
        <dbReference type="ARBA" id="ARBA00009107"/>
    </source>
</evidence>
<keyword evidence="6 7" id="KW-0539">Nucleus</keyword>
<comment type="similarity">
    <text evidence="2">Belongs to the Antp homeobox family.</text>
</comment>
<dbReference type="SUPFAM" id="SSF46689">
    <property type="entry name" value="Homeodomain-like"/>
    <property type="match status" value="1"/>
</dbReference>
<evidence type="ECO:0000256" key="6">
    <source>
        <dbReference type="ARBA" id="ARBA00023242"/>
    </source>
</evidence>
<keyword evidence="13" id="KW-1185">Reference proteome</keyword>
<keyword evidence="4 7" id="KW-0238">DNA-binding</keyword>
<dbReference type="OrthoDB" id="6159439at2759"/>